<dbReference type="STRING" id="50429.A0A2B4R625"/>
<dbReference type="Pfam" id="PF03221">
    <property type="entry name" value="HTH_Tnp_Tc5"/>
    <property type="match status" value="1"/>
</dbReference>
<comment type="caution">
    <text evidence="4">The sequence shown here is derived from an EMBL/GenBank/DDBJ whole genome shotgun (WGS) entry which is preliminary data.</text>
</comment>
<dbReference type="Proteomes" id="UP000225706">
    <property type="component" value="Unassembled WGS sequence"/>
</dbReference>
<gene>
    <name evidence="4" type="primary">TIGD6</name>
    <name evidence="4" type="ORF">AWC38_SpisGene24432</name>
</gene>
<evidence type="ECO:0000256" key="2">
    <source>
        <dbReference type="SAM" id="MobiDB-lite"/>
    </source>
</evidence>
<evidence type="ECO:0000313" key="5">
    <source>
        <dbReference type="Proteomes" id="UP000225706"/>
    </source>
</evidence>
<dbReference type="EMBL" id="LSMT01001956">
    <property type="protein sequence ID" value="PFX11735.1"/>
    <property type="molecule type" value="Genomic_DNA"/>
</dbReference>
<dbReference type="Gene3D" id="1.10.10.60">
    <property type="entry name" value="Homeodomain-like"/>
    <property type="match status" value="1"/>
</dbReference>
<protein>
    <submittedName>
        <fullName evidence="4">Tigger transposable element-derived protein 6</fullName>
    </submittedName>
</protein>
<dbReference type="OrthoDB" id="5986314at2759"/>
<sequence length="289" mass="32973">MVPKGKNQEHSIDRTNVARKKAKRASEELRDSEFTASNGWLHRFKKRFNIKSKVISGEAGGVREETVTSWQERLAEYLEQLLPREHLQHGRDGQPKAWMGFNILDDVLPRLNRKLARERRNVILFLDKTPYHPPDMKGKYDHIKIVFFPPNCTSRLQPLDLGIIQTFKLKYMKLMLTHVVSKIDDCNSATEMSKSVDLLQAIRWISQAWENVSESTIKKCFIKVGFLSEDESLASFPEEHQESDPFQELEDSELVQVNSLLRDTSCASGTDVPSAGEALKADSTLPTCA</sequence>
<evidence type="ECO:0000256" key="1">
    <source>
        <dbReference type="ARBA" id="ARBA00023125"/>
    </source>
</evidence>
<dbReference type="GO" id="GO:0005634">
    <property type="term" value="C:nucleus"/>
    <property type="evidence" value="ECO:0007669"/>
    <property type="project" value="TreeGrafter"/>
</dbReference>
<dbReference type="InterPro" id="IPR009057">
    <property type="entry name" value="Homeodomain-like_sf"/>
</dbReference>
<feature type="domain" description="HTH CENPB-type" evidence="3">
    <location>
        <begin position="1"/>
        <end position="54"/>
    </location>
</feature>
<proteinExistence type="predicted"/>
<name>A0A2B4R625_STYPI</name>
<keyword evidence="5" id="KW-1185">Reference proteome</keyword>
<accession>A0A2B4R625</accession>
<dbReference type="InterPro" id="IPR006600">
    <property type="entry name" value="HTH_CenpB_DNA-bd_dom"/>
</dbReference>
<evidence type="ECO:0000259" key="3">
    <source>
        <dbReference type="PROSITE" id="PS51253"/>
    </source>
</evidence>
<dbReference type="SUPFAM" id="SSF46689">
    <property type="entry name" value="Homeodomain-like"/>
    <property type="match status" value="1"/>
</dbReference>
<reference evidence="5" key="1">
    <citation type="journal article" date="2017" name="bioRxiv">
        <title>Comparative analysis of the genomes of Stylophora pistillata and Acropora digitifera provides evidence for extensive differences between species of corals.</title>
        <authorList>
            <person name="Voolstra C.R."/>
            <person name="Li Y."/>
            <person name="Liew Y.J."/>
            <person name="Baumgarten S."/>
            <person name="Zoccola D."/>
            <person name="Flot J.-F."/>
            <person name="Tambutte S."/>
            <person name="Allemand D."/>
            <person name="Aranda M."/>
        </authorList>
    </citation>
    <scope>NUCLEOTIDE SEQUENCE [LARGE SCALE GENOMIC DNA]</scope>
</reference>
<dbReference type="PANTHER" id="PTHR19303">
    <property type="entry name" value="TRANSPOSON"/>
    <property type="match status" value="1"/>
</dbReference>
<organism evidence="4 5">
    <name type="scientific">Stylophora pistillata</name>
    <name type="common">Smooth cauliflower coral</name>
    <dbReference type="NCBI Taxonomy" id="50429"/>
    <lineage>
        <taxon>Eukaryota</taxon>
        <taxon>Metazoa</taxon>
        <taxon>Cnidaria</taxon>
        <taxon>Anthozoa</taxon>
        <taxon>Hexacorallia</taxon>
        <taxon>Scleractinia</taxon>
        <taxon>Astrocoeniina</taxon>
        <taxon>Pocilloporidae</taxon>
        <taxon>Stylophora</taxon>
    </lineage>
</organism>
<feature type="region of interest" description="Disordered" evidence="2">
    <location>
        <begin position="1"/>
        <end position="29"/>
    </location>
</feature>
<dbReference type="GO" id="GO:0003677">
    <property type="term" value="F:DNA binding"/>
    <property type="evidence" value="ECO:0007669"/>
    <property type="project" value="UniProtKB-KW"/>
</dbReference>
<dbReference type="PANTHER" id="PTHR19303:SF73">
    <property type="entry name" value="PROTEIN PDC2"/>
    <property type="match status" value="1"/>
</dbReference>
<dbReference type="InterPro" id="IPR004875">
    <property type="entry name" value="DDE_SF_endonuclease_dom"/>
</dbReference>
<feature type="compositionally biased region" description="Basic and acidic residues" evidence="2">
    <location>
        <begin position="1"/>
        <end position="13"/>
    </location>
</feature>
<dbReference type="InterPro" id="IPR050863">
    <property type="entry name" value="CenT-Element_Derived"/>
</dbReference>
<evidence type="ECO:0000313" key="4">
    <source>
        <dbReference type="EMBL" id="PFX11735.1"/>
    </source>
</evidence>
<dbReference type="Pfam" id="PF03184">
    <property type="entry name" value="DDE_1"/>
    <property type="match status" value="1"/>
</dbReference>
<dbReference type="PROSITE" id="PS51253">
    <property type="entry name" value="HTH_CENPB"/>
    <property type="match status" value="1"/>
</dbReference>
<keyword evidence="1" id="KW-0238">DNA-binding</keyword>
<dbReference type="AlphaFoldDB" id="A0A2B4R625"/>